<dbReference type="PROSITE" id="PS50075">
    <property type="entry name" value="CARRIER"/>
    <property type="match status" value="1"/>
</dbReference>
<protein>
    <recommendedName>
        <fullName evidence="1">Carrier domain-containing protein</fullName>
    </recommendedName>
</protein>
<dbReference type="STRING" id="398720.MED217_10072"/>
<keyword evidence="3" id="KW-1185">Reference proteome</keyword>
<dbReference type="HOGENOM" id="CLU_1381955_0_0_10"/>
<dbReference type="InterPro" id="IPR009081">
    <property type="entry name" value="PP-bd_ACP"/>
</dbReference>
<feature type="domain" description="Carrier" evidence="1">
    <location>
        <begin position="1"/>
        <end position="42"/>
    </location>
</feature>
<dbReference type="InterPro" id="IPR036736">
    <property type="entry name" value="ACP-like_sf"/>
</dbReference>
<dbReference type="eggNOG" id="COG0236">
    <property type="taxonomic scope" value="Bacteria"/>
</dbReference>
<dbReference type="OrthoDB" id="883085at2"/>
<dbReference type="Gene3D" id="1.10.1200.10">
    <property type="entry name" value="ACP-like"/>
    <property type="match status" value="1"/>
</dbReference>
<evidence type="ECO:0000313" key="2">
    <source>
        <dbReference type="EMBL" id="EAQ48887.1"/>
    </source>
</evidence>
<dbReference type="Proteomes" id="UP000001601">
    <property type="component" value="Unassembled WGS sequence"/>
</dbReference>
<dbReference type="SUPFAM" id="SSF47336">
    <property type="entry name" value="ACP-like"/>
    <property type="match status" value="1"/>
</dbReference>
<sequence>MGLDSVELIMSVEDKFGIRIEDSEAEKIYTVQEFADIVFSKISFNPTNKCLSQIVFFKIRKALSTLISDEKKITPNMKILEFFNLLELKEKWYQFEMLLALRLPRLVALDFNPNLGTHVKVFGIKTIKRDTPVSQGTIKQLVDWIISLNRDVLIDIEKISSKYEVERIICGMIEDKIGVPISEIEVHHSFTNDLGID</sequence>
<accession>A3XNJ1</accession>
<organism evidence="2 3">
    <name type="scientific">Leeuwenhoekiella blandensis (strain CECT 7118 / CCUG 51940 / KCTC 22103 / MED217)</name>
    <name type="common">Flavobacterium sp. (strain MED217)</name>
    <dbReference type="NCBI Taxonomy" id="398720"/>
    <lineage>
        <taxon>Bacteria</taxon>
        <taxon>Pseudomonadati</taxon>
        <taxon>Bacteroidota</taxon>
        <taxon>Flavobacteriia</taxon>
        <taxon>Flavobacteriales</taxon>
        <taxon>Flavobacteriaceae</taxon>
        <taxon>Leeuwenhoekiella</taxon>
    </lineage>
</organism>
<comment type="caution">
    <text evidence="2">The sequence shown here is derived from an EMBL/GenBank/DDBJ whole genome shotgun (WGS) entry which is preliminary data.</text>
</comment>
<name>A3XNJ1_LEEBM</name>
<evidence type="ECO:0000259" key="1">
    <source>
        <dbReference type="PROSITE" id="PS50075"/>
    </source>
</evidence>
<gene>
    <name evidence="2" type="ORF">MED217_10072</name>
</gene>
<reference evidence="2 3" key="1">
    <citation type="journal article" date="2007" name="Nature">
        <title>Light stimulates growth of proteorhodopsin-containing marine Flavobacteria.</title>
        <authorList>
            <person name="Gomez-Consarnau L."/>
            <person name="Gonzalez J.M."/>
            <person name="Coll-Llado M."/>
            <person name="Gourdon P."/>
            <person name="Pascher T."/>
            <person name="Neutze R."/>
            <person name="Pedros-Alio C."/>
            <person name="Pinhassi J."/>
        </authorList>
    </citation>
    <scope>NUCLEOTIDE SEQUENCE [LARGE SCALE GENOMIC DNA]</scope>
    <source>
        <strain evidence="2 3">MED217</strain>
    </source>
</reference>
<proteinExistence type="predicted"/>
<dbReference type="RefSeq" id="WP_009780384.1">
    <property type="nucleotide sequence ID" value="NZ_CH672395.1"/>
</dbReference>
<dbReference type="EMBL" id="AANC01000006">
    <property type="protein sequence ID" value="EAQ48887.1"/>
    <property type="molecule type" value="Genomic_DNA"/>
</dbReference>
<dbReference type="AlphaFoldDB" id="A3XNJ1"/>
<evidence type="ECO:0000313" key="3">
    <source>
        <dbReference type="Proteomes" id="UP000001601"/>
    </source>
</evidence>